<dbReference type="CDD" id="cd07153">
    <property type="entry name" value="Fur_like"/>
    <property type="match status" value="1"/>
</dbReference>
<evidence type="ECO:0000256" key="1">
    <source>
        <dbReference type="ARBA" id="ARBA00007957"/>
    </source>
</evidence>
<feature type="binding site" evidence="8">
    <location>
        <position position="96"/>
    </location>
    <ligand>
        <name>Fe cation</name>
        <dbReference type="ChEBI" id="CHEBI:24875"/>
    </ligand>
</feature>
<dbReference type="STRING" id="1910958.BTM30_02055"/>
<dbReference type="EMBL" id="PXVC01000031">
    <property type="protein sequence ID" value="PSI01451.1"/>
    <property type="molecule type" value="Genomic_DNA"/>
</dbReference>
<evidence type="ECO:0000313" key="9">
    <source>
        <dbReference type="EMBL" id="PSI01451.1"/>
    </source>
</evidence>
<feature type="binding site" evidence="7">
    <location>
        <position position="84"/>
    </location>
    <ligand>
        <name>Zn(2+)</name>
        <dbReference type="ChEBI" id="CHEBI:29105"/>
    </ligand>
</feature>
<protein>
    <submittedName>
        <fullName evidence="9">Transcriptional repressor</fullName>
    </submittedName>
</protein>
<comment type="caution">
    <text evidence="9">The sequence shown here is derived from an EMBL/GenBank/DDBJ whole genome shotgun (WGS) entry which is preliminary data.</text>
</comment>
<comment type="similarity">
    <text evidence="1">Belongs to the Fur family.</text>
</comment>
<feature type="binding site" evidence="7">
    <location>
        <position position="121"/>
    </location>
    <ligand>
        <name>Zn(2+)</name>
        <dbReference type="ChEBI" id="CHEBI:29105"/>
    </ligand>
</feature>
<evidence type="ECO:0000256" key="4">
    <source>
        <dbReference type="ARBA" id="ARBA00023015"/>
    </source>
</evidence>
<dbReference type="Pfam" id="PF01475">
    <property type="entry name" value="FUR"/>
    <property type="match status" value="1"/>
</dbReference>
<feature type="binding site" evidence="7">
    <location>
        <position position="124"/>
    </location>
    <ligand>
        <name>Zn(2+)</name>
        <dbReference type="ChEBI" id="CHEBI:29105"/>
    </ligand>
</feature>
<reference evidence="10" key="1">
    <citation type="submission" date="2018-03" db="EMBL/GenBank/DDBJ databases">
        <title>Ecological and genomic features of two cosmopolitan and abundant freshwater picocyanobacteria.</title>
        <authorList>
            <person name="Cabello-Yeves P.J."/>
            <person name="Picazo A."/>
            <person name="Camacho A."/>
            <person name="Callieri C."/>
            <person name="Rosselli R."/>
            <person name="Roda-Garcia J."/>
            <person name="Coutinho F.H."/>
            <person name="Rodriguez-Valera F."/>
        </authorList>
    </citation>
    <scope>NUCLEOTIDE SEQUENCE [LARGE SCALE GENOMIC DNA]</scope>
    <source>
        <strain evidence="10">Tous</strain>
    </source>
</reference>
<dbReference type="InterPro" id="IPR002481">
    <property type="entry name" value="FUR"/>
</dbReference>
<dbReference type="GO" id="GO:0008270">
    <property type="term" value="F:zinc ion binding"/>
    <property type="evidence" value="ECO:0007669"/>
    <property type="project" value="TreeGrafter"/>
</dbReference>
<dbReference type="PANTHER" id="PTHR33202">
    <property type="entry name" value="ZINC UPTAKE REGULATION PROTEIN"/>
    <property type="match status" value="1"/>
</dbReference>
<dbReference type="GO" id="GO:1900376">
    <property type="term" value="P:regulation of secondary metabolite biosynthetic process"/>
    <property type="evidence" value="ECO:0007669"/>
    <property type="project" value="TreeGrafter"/>
</dbReference>
<dbReference type="AlphaFoldDB" id="A0A2P7EDZ3"/>
<dbReference type="InterPro" id="IPR043135">
    <property type="entry name" value="Fur_C"/>
</dbReference>
<evidence type="ECO:0000256" key="8">
    <source>
        <dbReference type="PIRSR" id="PIRSR602481-2"/>
    </source>
</evidence>
<keyword evidence="4" id="KW-0805">Transcription regulation</keyword>
<sequence>MVLSSATRQNLLLDVLRSSEEELSGQALHARIKAEGGAIGLATVYRHLRSLQQQGQVRCRHLANGEALYAPRERDVHHLTCVECGSSSALAQCPVEQQSLSIHTPTGFTPLFHTLEVFGICANCKPAS</sequence>
<keyword evidence="6" id="KW-0804">Transcription</keyword>
<dbReference type="InterPro" id="IPR036388">
    <property type="entry name" value="WH-like_DNA-bd_sf"/>
</dbReference>
<name>A0A2P7EDZ3_9SYNE</name>
<gene>
    <name evidence="9" type="ORF">C7K08_07900</name>
</gene>
<keyword evidence="7" id="KW-0479">Metal-binding</keyword>
<dbReference type="GO" id="GO:0045892">
    <property type="term" value="P:negative regulation of DNA-templated transcription"/>
    <property type="evidence" value="ECO:0007669"/>
    <property type="project" value="TreeGrafter"/>
</dbReference>
<evidence type="ECO:0000256" key="6">
    <source>
        <dbReference type="ARBA" id="ARBA00023163"/>
    </source>
</evidence>
<keyword evidence="3 7" id="KW-0862">Zinc</keyword>
<dbReference type="Gene3D" id="3.30.1490.190">
    <property type="match status" value="1"/>
</dbReference>
<comment type="cofactor">
    <cofactor evidence="7">
        <name>Zn(2+)</name>
        <dbReference type="ChEBI" id="CHEBI:29105"/>
    </cofactor>
    <text evidence="7">Binds 1 zinc ion per subunit.</text>
</comment>
<feature type="binding site" evidence="8">
    <location>
        <position position="113"/>
    </location>
    <ligand>
        <name>Fe cation</name>
        <dbReference type="ChEBI" id="CHEBI:24875"/>
    </ligand>
</feature>
<evidence type="ECO:0000256" key="7">
    <source>
        <dbReference type="PIRSR" id="PIRSR602481-1"/>
    </source>
</evidence>
<evidence type="ECO:0000256" key="2">
    <source>
        <dbReference type="ARBA" id="ARBA00022491"/>
    </source>
</evidence>
<keyword evidence="5" id="KW-0238">DNA-binding</keyword>
<evidence type="ECO:0000256" key="5">
    <source>
        <dbReference type="ARBA" id="ARBA00023125"/>
    </source>
</evidence>
<dbReference type="InterPro" id="IPR036390">
    <property type="entry name" value="WH_DNA-bd_sf"/>
</dbReference>
<dbReference type="RefSeq" id="WP_106500098.1">
    <property type="nucleotide sequence ID" value="NZ_PXVC01000031.1"/>
</dbReference>
<dbReference type="GO" id="GO:0000976">
    <property type="term" value="F:transcription cis-regulatory region binding"/>
    <property type="evidence" value="ECO:0007669"/>
    <property type="project" value="TreeGrafter"/>
</dbReference>
<dbReference type="SUPFAM" id="SSF46785">
    <property type="entry name" value="Winged helix' DNA-binding domain"/>
    <property type="match status" value="1"/>
</dbReference>
<keyword evidence="2" id="KW-0678">Repressor</keyword>
<evidence type="ECO:0000313" key="10">
    <source>
        <dbReference type="Proteomes" id="UP000240206"/>
    </source>
</evidence>
<dbReference type="PANTHER" id="PTHR33202:SF7">
    <property type="entry name" value="FERRIC UPTAKE REGULATION PROTEIN"/>
    <property type="match status" value="1"/>
</dbReference>
<feature type="binding site" evidence="7">
    <location>
        <position position="81"/>
    </location>
    <ligand>
        <name>Zn(2+)</name>
        <dbReference type="ChEBI" id="CHEBI:29105"/>
    </ligand>
</feature>
<dbReference type="GO" id="GO:0003700">
    <property type="term" value="F:DNA-binding transcription factor activity"/>
    <property type="evidence" value="ECO:0007669"/>
    <property type="project" value="InterPro"/>
</dbReference>
<accession>A0A2P7EDZ3</accession>
<dbReference type="Gene3D" id="1.10.10.10">
    <property type="entry name" value="Winged helix-like DNA-binding domain superfamily/Winged helix DNA-binding domain"/>
    <property type="match status" value="1"/>
</dbReference>
<proteinExistence type="inferred from homology"/>
<comment type="cofactor">
    <cofactor evidence="8">
        <name>Mn(2+)</name>
        <dbReference type="ChEBI" id="CHEBI:29035"/>
    </cofactor>
    <cofactor evidence="8">
        <name>Fe(2+)</name>
        <dbReference type="ChEBI" id="CHEBI:29033"/>
    </cofactor>
    <text evidence="8">Binds 1 Mn(2+) or Fe(2+) ion per subunit.</text>
</comment>
<keyword evidence="8" id="KW-0408">Iron</keyword>
<evidence type="ECO:0000256" key="3">
    <source>
        <dbReference type="ARBA" id="ARBA00022833"/>
    </source>
</evidence>
<keyword evidence="10" id="KW-1185">Reference proteome</keyword>
<organism evidence="9 10">
    <name type="scientific">Synechococcus lacustris str. Tous</name>
    <dbReference type="NCBI Taxonomy" id="1910958"/>
    <lineage>
        <taxon>Bacteria</taxon>
        <taxon>Bacillati</taxon>
        <taxon>Cyanobacteriota</taxon>
        <taxon>Cyanophyceae</taxon>
        <taxon>Synechococcales</taxon>
        <taxon>Synechococcaceae</taxon>
        <taxon>Synechococcus</taxon>
    </lineage>
</organism>
<dbReference type="Proteomes" id="UP000240206">
    <property type="component" value="Unassembled WGS sequence"/>
</dbReference>